<evidence type="ECO:0000313" key="3">
    <source>
        <dbReference type="Proteomes" id="UP001152622"/>
    </source>
</evidence>
<dbReference type="AlphaFoldDB" id="A0A9Q1IIZ9"/>
<dbReference type="EMBL" id="JAINUF010000013">
    <property type="protein sequence ID" value="KAJ8343614.1"/>
    <property type="molecule type" value="Genomic_DNA"/>
</dbReference>
<gene>
    <name evidence="2" type="ORF">SKAU_G00309430</name>
</gene>
<accession>A0A9Q1IIZ9</accession>
<feature type="compositionally biased region" description="Gly residues" evidence="1">
    <location>
        <begin position="73"/>
        <end position="84"/>
    </location>
</feature>
<feature type="region of interest" description="Disordered" evidence="1">
    <location>
        <begin position="1"/>
        <end position="38"/>
    </location>
</feature>
<feature type="compositionally biased region" description="Gly residues" evidence="1">
    <location>
        <begin position="1"/>
        <end position="10"/>
    </location>
</feature>
<dbReference type="Proteomes" id="UP001152622">
    <property type="component" value="Chromosome 13"/>
</dbReference>
<reference evidence="2" key="1">
    <citation type="journal article" date="2023" name="Science">
        <title>Genome structures resolve the early diversification of teleost fishes.</title>
        <authorList>
            <person name="Parey E."/>
            <person name="Louis A."/>
            <person name="Montfort J."/>
            <person name="Bouchez O."/>
            <person name="Roques C."/>
            <person name="Iampietro C."/>
            <person name="Lluch J."/>
            <person name="Castinel A."/>
            <person name="Donnadieu C."/>
            <person name="Desvignes T."/>
            <person name="Floi Bucao C."/>
            <person name="Jouanno E."/>
            <person name="Wen M."/>
            <person name="Mejri S."/>
            <person name="Dirks R."/>
            <person name="Jansen H."/>
            <person name="Henkel C."/>
            <person name="Chen W.J."/>
            <person name="Zahm M."/>
            <person name="Cabau C."/>
            <person name="Klopp C."/>
            <person name="Thompson A.W."/>
            <person name="Robinson-Rechavi M."/>
            <person name="Braasch I."/>
            <person name="Lecointre G."/>
            <person name="Bobe J."/>
            <person name="Postlethwait J.H."/>
            <person name="Berthelot C."/>
            <person name="Roest Crollius H."/>
            <person name="Guiguen Y."/>
        </authorList>
    </citation>
    <scope>NUCLEOTIDE SEQUENCE</scope>
    <source>
        <strain evidence="2">WJC10195</strain>
    </source>
</reference>
<proteinExistence type="predicted"/>
<sequence>MKRKGGGGGACQVTRDPPGYGDPAGRTTPATRRRDEEREVCVWGGAGRRTGAEMAGKAWEWLASKADGRGDRGGVGGGRGLGCGRGDEQTGGAKGTGTKIGHAGVLGQIPT</sequence>
<name>A0A9Q1IIZ9_SYNKA</name>
<organism evidence="2 3">
    <name type="scientific">Synaphobranchus kaupii</name>
    <name type="common">Kaup's arrowtooth eel</name>
    <dbReference type="NCBI Taxonomy" id="118154"/>
    <lineage>
        <taxon>Eukaryota</taxon>
        <taxon>Metazoa</taxon>
        <taxon>Chordata</taxon>
        <taxon>Craniata</taxon>
        <taxon>Vertebrata</taxon>
        <taxon>Euteleostomi</taxon>
        <taxon>Actinopterygii</taxon>
        <taxon>Neopterygii</taxon>
        <taxon>Teleostei</taxon>
        <taxon>Anguilliformes</taxon>
        <taxon>Synaphobranchidae</taxon>
        <taxon>Synaphobranchus</taxon>
    </lineage>
</organism>
<keyword evidence="3" id="KW-1185">Reference proteome</keyword>
<evidence type="ECO:0000256" key="1">
    <source>
        <dbReference type="SAM" id="MobiDB-lite"/>
    </source>
</evidence>
<feature type="region of interest" description="Disordered" evidence="1">
    <location>
        <begin position="66"/>
        <end position="111"/>
    </location>
</feature>
<comment type="caution">
    <text evidence="2">The sequence shown here is derived from an EMBL/GenBank/DDBJ whole genome shotgun (WGS) entry which is preliminary data.</text>
</comment>
<protein>
    <submittedName>
        <fullName evidence="2">Uncharacterized protein</fullName>
    </submittedName>
</protein>
<evidence type="ECO:0000313" key="2">
    <source>
        <dbReference type="EMBL" id="KAJ8343614.1"/>
    </source>
</evidence>